<keyword evidence="3" id="KW-1185">Reference proteome</keyword>
<evidence type="ECO:0000313" key="3">
    <source>
        <dbReference type="Proteomes" id="UP001193501"/>
    </source>
</evidence>
<protein>
    <recommendedName>
        <fullName evidence="4">Lipoprotein</fullName>
    </recommendedName>
</protein>
<name>A0AAE4Y8M4_9RHOB</name>
<gene>
    <name evidence="2" type="ORF">GV832_06535</name>
</gene>
<dbReference type="PROSITE" id="PS51257">
    <property type="entry name" value="PROKAR_LIPOPROTEIN"/>
    <property type="match status" value="1"/>
</dbReference>
<accession>A0AAE4Y8M4</accession>
<dbReference type="Proteomes" id="UP001193501">
    <property type="component" value="Unassembled WGS sequence"/>
</dbReference>
<sequence length="114" mass="11894">MNFKAILLAGVAALSLSACVETTTYTTSSANKHVLVINNSGKTVREFYGSNAGSDSWEEDILGSDMLASGSSVDINFEDGSGYCTFDFKAVFTDGSSVVEPGIDVCSVSSVTIN</sequence>
<feature type="chain" id="PRO_5041898507" description="Lipoprotein" evidence="1">
    <location>
        <begin position="21"/>
        <end position="114"/>
    </location>
</feature>
<dbReference type="RefSeq" id="WP_168774046.1">
    <property type="nucleotide sequence ID" value="NZ_JAABNR010000005.1"/>
</dbReference>
<organism evidence="2 3">
    <name type="scientific">Stagnihabitans tardus</name>
    <dbReference type="NCBI Taxonomy" id="2699202"/>
    <lineage>
        <taxon>Bacteria</taxon>
        <taxon>Pseudomonadati</taxon>
        <taxon>Pseudomonadota</taxon>
        <taxon>Alphaproteobacteria</taxon>
        <taxon>Rhodobacterales</taxon>
        <taxon>Paracoccaceae</taxon>
        <taxon>Stagnihabitans</taxon>
    </lineage>
</organism>
<reference evidence="2" key="1">
    <citation type="submission" date="2020-01" db="EMBL/GenBank/DDBJ databases">
        <authorList>
            <person name="Chen W.-M."/>
        </authorList>
    </citation>
    <scope>NUCLEOTIDE SEQUENCE</scope>
    <source>
        <strain evidence="2">CYK-10</strain>
    </source>
</reference>
<evidence type="ECO:0000313" key="2">
    <source>
        <dbReference type="EMBL" id="NBZ87234.1"/>
    </source>
</evidence>
<evidence type="ECO:0000256" key="1">
    <source>
        <dbReference type="SAM" id="SignalP"/>
    </source>
</evidence>
<dbReference type="AlphaFoldDB" id="A0AAE4Y8M4"/>
<evidence type="ECO:0008006" key="4">
    <source>
        <dbReference type="Google" id="ProtNLM"/>
    </source>
</evidence>
<proteinExistence type="predicted"/>
<dbReference type="EMBL" id="JAABNR010000005">
    <property type="protein sequence ID" value="NBZ87234.1"/>
    <property type="molecule type" value="Genomic_DNA"/>
</dbReference>
<feature type="signal peptide" evidence="1">
    <location>
        <begin position="1"/>
        <end position="20"/>
    </location>
</feature>
<comment type="caution">
    <text evidence="2">The sequence shown here is derived from an EMBL/GenBank/DDBJ whole genome shotgun (WGS) entry which is preliminary data.</text>
</comment>
<keyword evidence="1" id="KW-0732">Signal</keyword>